<evidence type="ECO:0000313" key="23">
    <source>
        <dbReference type="RefSeq" id="XP_033163634.1"/>
    </source>
</evidence>
<dbReference type="SUPFAM" id="SSF53448">
    <property type="entry name" value="Nucleotide-diphospho-sugar transferases"/>
    <property type="match status" value="1"/>
</dbReference>
<dbReference type="InterPro" id="IPR027791">
    <property type="entry name" value="Galactosyl_T_C"/>
</dbReference>
<dbReference type="UniPathway" id="UPA00378"/>
<evidence type="ECO:0000256" key="13">
    <source>
        <dbReference type="ARBA" id="ARBA00023180"/>
    </source>
</evidence>
<feature type="transmembrane region" description="Helical" evidence="19">
    <location>
        <begin position="7"/>
        <end position="30"/>
    </location>
</feature>
<evidence type="ECO:0000256" key="4">
    <source>
        <dbReference type="ARBA" id="ARBA00005735"/>
    </source>
</evidence>
<dbReference type="GO" id="GO:0000139">
    <property type="term" value="C:Golgi membrane"/>
    <property type="evidence" value="ECO:0007669"/>
    <property type="project" value="UniProtKB-SubCell"/>
</dbReference>
<dbReference type="GO" id="GO:0005975">
    <property type="term" value="P:carbohydrate metabolic process"/>
    <property type="evidence" value="ECO:0007669"/>
    <property type="project" value="InterPro"/>
</dbReference>
<keyword evidence="14" id="KW-0464">Manganese</keyword>
<evidence type="ECO:0000256" key="16">
    <source>
        <dbReference type="ARBA" id="ARBA00066515"/>
    </source>
</evidence>
<dbReference type="GeneID" id="117143199"/>
<dbReference type="CTD" id="42991"/>
<keyword evidence="11" id="KW-0333">Golgi apparatus</keyword>
<dbReference type="Proteomes" id="UP000515162">
    <property type="component" value="Chromosome 3R"/>
</dbReference>
<dbReference type="PANTHER" id="PTHR19300">
    <property type="entry name" value="BETA-1,4-GALACTOSYLTRANSFERASE"/>
    <property type="match status" value="1"/>
</dbReference>
<comment type="cofactor">
    <cofactor evidence="1">
        <name>Mn(2+)</name>
        <dbReference type="ChEBI" id="CHEBI:29035"/>
    </cofactor>
</comment>
<reference evidence="23" key="1">
    <citation type="submission" date="2025-08" db="UniProtKB">
        <authorList>
            <consortium name="RefSeq"/>
        </authorList>
    </citation>
    <scope>IDENTIFICATION</scope>
    <source>
        <strain evidence="23">Mau12</strain>
        <tissue evidence="23">Whole Body</tissue>
    </source>
</reference>
<dbReference type="GO" id="GO:0046872">
    <property type="term" value="F:metal ion binding"/>
    <property type="evidence" value="ECO:0007669"/>
    <property type="project" value="UniProtKB-KW"/>
</dbReference>
<evidence type="ECO:0000256" key="9">
    <source>
        <dbReference type="ARBA" id="ARBA00022968"/>
    </source>
</evidence>
<dbReference type="PRINTS" id="PR02050">
    <property type="entry name" value="B14GALTRFASE"/>
</dbReference>
<dbReference type="Gene3D" id="3.90.550.10">
    <property type="entry name" value="Spore Coat Polysaccharide Biosynthesis Protein SpsA, Chain A"/>
    <property type="match status" value="1"/>
</dbReference>
<keyword evidence="7 19" id="KW-0812">Transmembrane</keyword>
<keyword evidence="13 19" id="KW-0325">Glycoprotein</keyword>
<dbReference type="EC" id="2.4.1.133" evidence="16"/>
<evidence type="ECO:0000259" key="20">
    <source>
        <dbReference type="Pfam" id="PF02709"/>
    </source>
</evidence>
<name>A0A6P8KHL3_DROMA</name>
<proteinExistence type="inferred from homology"/>
<dbReference type="InterPro" id="IPR029044">
    <property type="entry name" value="Nucleotide-diphossugar_trans"/>
</dbReference>
<keyword evidence="12 19" id="KW-0472">Membrane</keyword>
<evidence type="ECO:0000256" key="6">
    <source>
        <dbReference type="ARBA" id="ARBA00022679"/>
    </source>
</evidence>
<comment type="pathway">
    <text evidence="3 19">Protein modification; protein glycosylation.</text>
</comment>
<evidence type="ECO:0000256" key="11">
    <source>
        <dbReference type="ARBA" id="ARBA00023034"/>
    </source>
</evidence>
<comment type="subcellular location">
    <subcellularLocation>
        <location evidence="2">Golgi apparatus membrane</location>
        <topology evidence="2">Single-pass type II membrane protein</topology>
    </subcellularLocation>
</comment>
<gene>
    <name evidence="23" type="primary">LOC117143199</name>
</gene>
<evidence type="ECO:0000256" key="2">
    <source>
        <dbReference type="ARBA" id="ARBA00004323"/>
    </source>
</evidence>
<evidence type="ECO:0000256" key="18">
    <source>
        <dbReference type="ARBA" id="ARBA00082548"/>
    </source>
</evidence>
<dbReference type="GO" id="GO:0046525">
    <property type="term" value="F:xylosylprotein 4-beta-galactosyltransferase activity"/>
    <property type="evidence" value="ECO:0007669"/>
    <property type="project" value="UniProtKB-EC"/>
</dbReference>
<protein>
    <recommendedName>
        <fullName evidence="17">Beta-1,4-galactosyltransferase 7</fullName>
        <ecNumber evidence="16">2.4.1.133</ecNumber>
    </recommendedName>
    <alternativeName>
        <fullName evidence="18">Proteoglycan UDP-galactose:beta-xylose beta1,4-galactosyltransferase I</fullName>
    </alternativeName>
</protein>
<evidence type="ECO:0000256" key="15">
    <source>
        <dbReference type="ARBA" id="ARBA00051458"/>
    </source>
</evidence>
<keyword evidence="6 19" id="KW-0808">Transferase</keyword>
<evidence type="ECO:0000256" key="5">
    <source>
        <dbReference type="ARBA" id="ARBA00022676"/>
    </source>
</evidence>
<dbReference type="InterPro" id="IPR027995">
    <property type="entry name" value="Galactosyl_T_N"/>
</dbReference>
<evidence type="ECO:0000256" key="17">
    <source>
        <dbReference type="ARBA" id="ARBA00071794"/>
    </source>
</evidence>
<keyword evidence="5 19" id="KW-0328">Glycosyltransferase</keyword>
<dbReference type="GO" id="GO:0030166">
    <property type="term" value="P:proteoglycan biosynthetic process"/>
    <property type="evidence" value="ECO:0007669"/>
    <property type="project" value="TreeGrafter"/>
</dbReference>
<feature type="domain" description="Galactosyltransferase C-terminal" evidence="20">
    <location>
        <begin position="165"/>
        <end position="241"/>
    </location>
</feature>
<feature type="domain" description="Galactosyltransferase N-terminal" evidence="21">
    <location>
        <begin position="70"/>
        <end position="158"/>
    </location>
</feature>
<evidence type="ECO:0000256" key="19">
    <source>
        <dbReference type="RuleBase" id="RU368121"/>
    </source>
</evidence>
<evidence type="ECO:0000256" key="14">
    <source>
        <dbReference type="ARBA" id="ARBA00023211"/>
    </source>
</evidence>
<evidence type="ECO:0000256" key="1">
    <source>
        <dbReference type="ARBA" id="ARBA00001936"/>
    </source>
</evidence>
<dbReference type="FunFam" id="3.90.550.10:FF:000062">
    <property type="entry name" value="beta-1,4-galactosyltransferase 7 isoform X1"/>
    <property type="match status" value="1"/>
</dbReference>
<comment type="similarity">
    <text evidence="4 19">Belongs to the glycosyltransferase 7 family.</text>
</comment>
<keyword evidence="22" id="KW-1185">Reference proteome</keyword>
<evidence type="ECO:0000313" key="22">
    <source>
        <dbReference type="Proteomes" id="UP000515162"/>
    </source>
</evidence>
<keyword evidence="9 19" id="KW-0735">Signal-anchor</keyword>
<evidence type="ECO:0000259" key="21">
    <source>
        <dbReference type="Pfam" id="PF13733"/>
    </source>
</evidence>
<evidence type="ECO:0000256" key="3">
    <source>
        <dbReference type="ARBA" id="ARBA00004922"/>
    </source>
</evidence>
<dbReference type="PANTHER" id="PTHR19300:SF30">
    <property type="entry name" value="BETA-1,4-GALACTOSYLTRANSFERASE 7"/>
    <property type="match status" value="1"/>
</dbReference>
<dbReference type="CDD" id="cd00899">
    <property type="entry name" value="b4GalT"/>
    <property type="match status" value="1"/>
</dbReference>
<evidence type="ECO:0000256" key="10">
    <source>
        <dbReference type="ARBA" id="ARBA00022989"/>
    </source>
</evidence>
<evidence type="ECO:0000256" key="8">
    <source>
        <dbReference type="ARBA" id="ARBA00022723"/>
    </source>
</evidence>
<dbReference type="RefSeq" id="XP_033163634.1">
    <property type="nucleotide sequence ID" value="XM_033307743.1"/>
</dbReference>
<evidence type="ECO:0000256" key="12">
    <source>
        <dbReference type="ARBA" id="ARBA00023136"/>
    </source>
</evidence>
<evidence type="ECO:0000256" key="7">
    <source>
        <dbReference type="ARBA" id="ARBA00022692"/>
    </source>
</evidence>
<dbReference type="Pfam" id="PF13733">
    <property type="entry name" value="Glyco_transf_7N"/>
    <property type="match status" value="1"/>
</dbReference>
<accession>A0A6P8KHL3</accession>
<keyword evidence="10 19" id="KW-1133">Transmembrane helix</keyword>
<dbReference type="Pfam" id="PF02709">
    <property type="entry name" value="Glyco_transf_7C"/>
    <property type="match status" value="1"/>
</dbReference>
<keyword evidence="8" id="KW-0479">Metal-binding</keyword>
<dbReference type="InterPro" id="IPR003859">
    <property type="entry name" value="Galactosyl_T"/>
</dbReference>
<organism evidence="22 23">
    <name type="scientific">Drosophila mauritiana</name>
    <name type="common">Fruit fly</name>
    <dbReference type="NCBI Taxonomy" id="7226"/>
    <lineage>
        <taxon>Eukaryota</taxon>
        <taxon>Metazoa</taxon>
        <taxon>Ecdysozoa</taxon>
        <taxon>Arthropoda</taxon>
        <taxon>Hexapoda</taxon>
        <taxon>Insecta</taxon>
        <taxon>Pterygota</taxon>
        <taxon>Neoptera</taxon>
        <taxon>Endopterygota</taxon>
        <taxon>Diptera</taxon>
        <taxon>Brachycera</taxon>
        <taxon>Muscomorpha</taxon>
        <taxon>Ephydroidea</taxon>
        <taxon>Drosophilidae</taxon>
        <taxon>Drosophila</taxon>
        <taxon>Sophophora</taxon>
    </lineage>
</organism>
<sequence length="322" mass="36577">MVNISTINWVFVCGLSFCLGGIAVLSLMPLGSDCVCPLSNPLAKFAGAGEGVTVMKKEPADEKQPQPHDHGASVHKMALLVPFRDRFEELLQFVPHMTAFLKRQGVAHHIFVLNQVDRFRFNRASLINVGFQFASDVYDYIAMHDVDLLPLNDNLHYEYPSSLGPLHIAGPKLHPKYHYDNFVGGILLVRREHFKQMNGMSNQYWGWGLEDDEFFVRIRDAGLQVTRPQNIKTGTNDTFSHIHNRHHRKRDTQKCFNQKEMTRKRDHKTGLDNVKYKILKVHEMLIDQVPVTILNILLDCDVNKTPWCDCSGTAAAASAVQT</sequence>
<dbReference type="AlphaFoldDB" id="A0A6P8KHL3"/>
<comment type="catalytic activity">
    <reaction evidence="15">
        <text>3-O-(beta-D-xylosyl)-L-seryl-[protein] + UDP-alpha-D-galactose = 3-O-(beta-D-galactosyl-(1-&gt;4)-beta-D-xylosyl)-L-seryl-[protein] + UDP + H(+)</text>
        <dbReference type="Rhea" id="RHEA:15297"/>
        <dbReference type="Rhea" id="RHEA-COMP:12567"/>
        <dbReference type="Rhea" id="RHEA-COMP:12570"/>
        <dbReference type="ChEBI" id="CHEBI:15378"/>
        <dbReference type="ChEBI" id="CHEBI:58223"/>
        <dbReference type="ChEBI" id="CHEBI:66914"/>
        <dbReference type="ChEBI" id="CHEBI:132085"/>
        <dbReference type="ChEBI" id="CHEBI:132088"/>
        <dbReference type="EC" id="2.4.1.133"/>
    </reaction>
</comment>